<evidence type="ECO:0000256" key="3">
    <source>
        <dbReference type="ARBA" id="ARBA00023004"/>
    </source>
</evidence>
<dbReference type="Gene3D" id="3.20.20.70">
    <property type="entry name" value="Aldolase class I"/>
    <property type="match status" value="1"/>
</dbReference>
<dbReference type="InterPro" id="IPR013785">
    <property type="entry name" value="Aldolase_TIM"/>
</dbReference>
<dbReference type="SFLD" id="SFLDG01102">
    <property type="entry name" value="Uncharacterised_Radical_SAM_Su"/>
    <property type="match status" value="1"/>
</dbReference>
<dbReference type="SUPFAM" id="SSF47781">
    <property type="entry name" value="RuvA domain 2-like"/>
    <property type="match status" value="1"/>
</dbReference>
<evidence type="ECO:0000313" key="6">
    <source>
        <dbReference type="EMBL" id="VFB16980.1"/>
    </source>
</evidence>
<evidence type="ECO:0000259" key="5">
    <source>
        <dbReference type="PROSITE" id="PS51918"/>
    </source>
</evidence>
<dbReference type="Proteomes" id="UP000377798">
    <property type="component" value="Unassembled WGS sequence"/>
</dbReference>
<dbReference type="AlphaFoldDB" id="A0A8H2M9Y9"/>
<organism evidence="6 7">
    <name type="scientific">Urinicoccus massiliensis</name>
    <dbReference type="NCBI Taxonomy" id="1723382"/>
    <lineage>
        <taxon>Bacteria</taxon>
        <taxon>Bacillati</taxon>
        <taxon>Bacillota</taxon>
        <taxon>Tissierellia</taxon>
        <taxon>Tissierellales</taxon>
        <taxon>Peptoniphilaceae</taxon>
        <taxon>Urinicoccus</taxon>
    </lineage>
</organism>
<dbReference type="InterPro" id="IPR051675">
    <property type="entry name" value="Endo/Exo/Phosphatase_dom_1"/>
</dbReference>
<sequence>MDLFEKLTILSDAAKYDVSCSSSGSSRANKGGMGNGHVSGICHSWSEDGRCISLLKVLMTNQCVFDCAYCLNRRSNHVPRAAFSPDELVDLTLEFYRRNYIEGLFLSSGIYPNIDETSERMVQVAKKLRERGFYGYIHMKIIPGTDARLVAELGSYIDRGSVNIELPSTKSLALLAPQKTQKSIMGPMRQISETLLDQEEGRKGKKKTFIPAGQTTQMIIGASGESDRDILSLSELLYQRQGLKRVYFSAYVPVNQTSLVPAGPPPLKREHRLYQGDFLLRFYQFQAREILTDQEPNFDLDLDPKASWALQHMDLFPMEINRASYEELLRIPGIGPRYARRILQARRYSALTVDSLRSLNISVKRAKHFILARGRALPGAGKNLEDIRRDLVGRDQEVQQMSFLP</sequence>
<feature type="domain" description="Radical SAM core" evidence="5">
    <location>
        <begin position="47"/>
        <end position="286"/>
    </location>
</feature>
<dbReference type="InterPro" id="IPR058240">
    <property type="entry name" value="rSAM_sf"/>
</dbReference>
<dbReference type="InterPro" id="IPR023874">
    <property type="entry name" value="DNA_rSAM_put"/>
</dbReference>
<dbReference type="GO" id="GO:0003677">
    <property type="term" value="F:DNA binding"/>
    <property type="evidence" value="ECO:0007669"/>
    <property type="project" value="InterPro"/>
</dbReference>
<keyword evidence="1" id="KW-0949">S-adenosyl-L-methionine</keyword>
<dbReference type="SFLD" id="SFLDS00029">
    <property type="entry name" value="Radical_SAM"/>
    <property type="match status" value="1"/>
</dbReference>
<dbReference type="RefSeq" id="WP_131749649.1">
    <property type="nucleotide sequence ID" value="NZ_CAACYI010000001.1"/>
</dbReference>
<evidence type="ECO:0000256" key="2">
    <source>
        <dbReference type="ARBA" id="ARBA00022723"/>
    </source>
</evidence>
<reference evidence="6 7" key="1">
    <citation type="submission" date="2019-02" db="EMBL/GenBank/DDBJ databases">
        <authorList>
            <consortium name="Pathogen Informatics"/>
        </authorList>
    </citation>
    <scope>NUCLEOTIDE SEQUENCE [LARGE SCALE GENOMIC DNA]</scope>
    <source>
        <strain evidence="6 7">3012STDY7089603</strain>
    </source>
</reference>
<dbReference type="PANTHER" id="PTHR21180">
    <property type="entry name" value="ENDONUCLEASE/EXONUCLEASE/PHOSPHATASE FAMILY DOMAIN-CONTAINING PROTEIN 1"/>
    <property type="match status" value="1"/>
</dbReference>
<evidence type="ECO:0000313" key="7">
    <source>
        <dbReference type="Proteomes" id="UP000377798"/>
    </source>
</evidence>
<comment type="caution">
    <text evidence="6">The sequence shown here is derived from an EMBL/GenBank/DDBJ whole genome shotgun (WGS) entry which is preliminary data.</text>
</comment>
<evidence type="ECO:0000256" key="1">
    <source>
        <dbReference type="ARBA" id="ARBA00022691"/>
    </source>
</evidence>
<protein>
    <submittedName>
        <fullName evidence="6">Putative DNA modification/repair radical SAM protein</fullName>
    </submittedName>
</protein>
<dbReference type="NCBIfam" id="TIGR03916">
    <property type="entry name" value="rSAM_link_UDG"/>
    <property type="match status" value="1"/>
</dbReference>
<gene>
    <name evidence="6" type="ORF">NCTC13150_01556</name>
</gene>
<evidence type="ECO:0000256" key="4">
    <source>
        <dbReference type="ARBA" id="ARBA00023014"/>
    </source>
</evidence>
<dbReference type="Gene3D" id="1.10.150.320">
    <property type="entry name" value="Photosystem II 12 kDa extrinsic protein"/>
    <property type="match status" value="1"/>
</dbReference>
<dbReference type="CDD" id="cd01335">
    <property type="entry name" value="Radical_SAM"/>
    <property type="match status" value="1"/>
</dbReference>
<dbReference type="InterPro" id="IPR010994">
    <property type="entry name" value="RuvA_2-like"/>
</dbReference>
<dbReference type="GO" id="GO:0051536">
    <property type="term" value="F:iron-sulfur cluster binding"/>
    <property type="evidence" value="ECO:0007669"/>
    <property type="project" value="UniProtKB-KW"/>
</dbReference>
<dbReference type="InterPro" id="IPR003583">
    <property type="entry name" value="Hlx-hairpin-Hlx_DNA-bd_motif"/>
</dbReference>
<keyword evidence="4" id="KW-0411">Iron-sulfur</keyword>
<dbReference type="PANTHER" id="PTHR21180:SF9">
    <property type="entry name" value="TYPE II SECRETION SYSTEM PROTEIN K"/>
    <property type="match status" value="1"/>
</dbReference>
<name>A0A8H2M9Y9_9FIRM</name>
<keyword evidence="3" id="KW-0408">Iron</keyword>
<accession>A0A8H2M9Y9</accession>
<dbReference type="GO" id="GO:0046872">
    <property type="term" value="F:metal ion binding"/>
    <property type="evidence" value="ECO:0007669"/>
    <property type="project" value="UniProtKB-KW"/>
</dbReference>
<keyword evidence="7" id="KW-1185">Reference proteome</keyword>
<dbReference type="PROSITE" id="PS51918">
    <property type="entry name" value="RADICAL_SAM"/>
    <property type="match status" value="1"/>
</dbReference>
<proteinExistence type="predicted"/>
<dbReference type="InterPro" id="IPR007197">
    <property type="entry name" value="rSAM"/>
</dbReference>
<keyword evidence="2" id="KW-0479">Metal-binding</keyword>
<dbReference type="SMART" id="SM00278">
    <property type="entry name" value="HhH1"/>
    <property type="match status" value="1"/>
</dbReference>
<dbReference type="SUPFAM" id="SSF102114">
    <property type="entry name" value="Radical SAM enzymes"/>
    <property type="match status" value="1"/>
</dbReference>
<dbReference type="GO" id="GO:0006281">
    <property type="term" value="P:DNA repair"/>
    <property type="evidence" value="ECO:0007669"/>
    <property type="project" value="InterPro"/>
</dbReference>
<dbReference type="EMBL" id="CAACYI010000001">
    <property type="protein sequence ID" value="VFB16980.1"/>
    <property type="molecule type" value="Genomic_DNA"/>
</dbReference>
<dbReference type="GO" id="GO:0003824">
    <property type="term" value="F:catalytic activity"/>
    <property type="evidence" value="ECO:0007669"/>
    <property type="project" value="InterPro"/>
</dbReference>